<dbReference type="GO" id="GO:0016791">
    <property type="term" value="F:phosphatase activity"/>
    <property type="evidence" value="ECO:0007669"/>
    <property type="project" value="TreeGrafter"/>
</dbReference>
<dbReference type="GO" id="GO:0005737">
    <property type="term" value="C:cytoplasm"/>
    <property type="evidence" value="ECO:0007669"/>
    <property type="project" value="TreeGrafter"/>
</dbReference>
<dbReference type="InterPro" id="IPR029033">
    <property type="entry name" value="His_PPase_superfam"/>
</dbReference>
<dbReference type="RefSeq" id="WP_087136926.1">
    <property type="nucleotide sequence ID" value="NZ_FUKR01000036.1"/>
</dbReference>
<reference evidence="2" key="1">
    <citation type="submission" date="2017-02" db="EMBL/GenBank/DDBJ databases">
        <authorList>
            <person name="Dridi B."/>
        </authorList>
    </citation>
    <scope>NUCLEOTIDE SEQUENCE [LARGE SCALE GENOMIC DNA]</scope>
    <source>
        <strain evidence="2">EB411</strain>
    </source>
</reference>
<protein>
    <submittedName>
        <fullName evidence="1">Putative phosphoglycerate mutase</fullName>
    </submittedName>
</protein>
<dbReference type="Pfam" id="PF00300">
    <property type="entry name" value="His_Phos_1"/>
    <property type="match status" value="1"/>
</dbReference>
<dbReference type="PANTHER" id="PTHR48100:SF58">
    <property type="entry name" value="PE-PGRS FAMILY PROTEIN PE_PGRS11"/>
    <property type="match status" value="1"/>
</dbReference>
<dbReference type="EMBL" id="FUKR01000036">
    <property type="protein sequence ID" value="SJN29851.1"/>
    <property type="molecule type" value="Genomic_DNA"/>
</dbReference>
<dbReference type="SMART" id="SM00855">
    <property type="entry name" value="PGAM"/>
    <property type="match status" value="1"/>
</dbReference>
<dbReference type="InterPro" id="IPR050275">
    <property type="entry name" value="PGM_Phosphatase"/>
</dbReference>
<evidence type="ECO:0000313" key="1">
    <source>
        <dbReference type="EMBL" id="SJN29851.1"/>
    </source>
</evidence>
<dbReference type="Gene3D" id="3.40.50.1240">
    <property type="entry name" value="Phosphoglycerate mutase-like"/>
    <property type="match status" value="1"/>
</dbReference>
<proteinExistence type="predicted"/>
<keyword evidence="2" id="KW-1185">Reference proteome</keyword>
<dbReference type="CDD" id="cd07067">
    <property type="entry name" value="HP_PGM_like"/>
    <property type="match status" value="1"/>
</dbReference>
<gene>
    <name evidence="1" type="ORF">FM119_06825</name>
</gene>
<dbReference type="SUPFAM" id="SSF53254">
    <property type="entry name" value="Phosphoglycerate mutase-like"/>
    <property type="match status" value="1"/>
</dbReference>
<organism evidence="1 2">
    <name type="scientific">Mycetocola reblochoni REB411</name>
    <dbReference type="NCBI Taxonomy" id="1255698"/>
    <lineage>
        <taxon>Bacteria</taxon>
        <taxon>Bacillati</taxon>
        <taxon>Actinomycetota</taxon>
        <taxon>Actinomycetes</taxon>
        <taxon>Micrococcales</taxon>
        <taxon>Microbacteriaceae</taxon>
        <taxon>Mycetocola</taxon>
    </lineage>
</organism>
<accession>A0A1R4JCH5</accession>
<evidence type="ECO:0000313" key="2">
    <source>
        <dbReference type="Proteomes" id="UP000196778"/>
    </source>
</evidence>
<dbReference type="OrthoDB" id="9793115at2"/>
<dbReference type="PANTHER" id="PTHR48100">
    <property type="entry name" value="BROAD-SPECIFICITY PHOSPHATASE YOR283W-RELATED"/>
    <property type="match status" value="1"/>
</dbReference>
<dbReference type="AlphaFoldDB" id="A0A1R4JCH5"/>
<dbReference type="Proteomes" id="UP000196778">
    <property type="component" value="Unassembled WGS sequence"/>
</dbReference>
<dbReference type="InterPro" id="IPR013078">
    <property type="entry name" value="His_Pase_superF_clade-1"/>
</dbReference>
<name>A0A1R4JCH5_9MICO</name>
<sequence length="199" mass="21224">MRLIFVRHGQTPANVLGSLDTDAPGPGLTDLGHEQALAVVDELGGYDIDRLVVSTLQRTHLTAAPFVEASGLAPVERPGIREIAAGSWEKRNDAASVQGYMDAVFGWVGGALERRIPGAESGHEVFSRVNAVVDEFSGDETVAMFSHGALIRAWVGANAPEAGVDYVRARPLANTGVVSLVGDPAAGWRLERWESERLI</sequence>